<dbReference type="AlphaFoldDB" id="A0A160TQT5"/>
<evidence type="ECO:0000256" key="2">
    <source>
        <dbReference type="ARBA" id="ARBA00022692"/>
    </source>
</evidence>
<accession>A0A160TQT5</accession>
<keyword evidence="3 5" id="KW-1133">Transmembrane helix</keyword>
<gene>
    <name evidence="7" type="ORF">MGWOODY_XGa529</name>
</gene>
<proteinExistence type="predicted"/>
<dbReference type="InterPro" id="IPR006694">
    <property type="entry name" value="Fatty_acid_hydroxylase"/>
</dbReference>
<dbReference type="EMBL" id="CZRL01000041">
    <property type="protein sequence ID" value="CUS50818.1"/>
    <property type="molecule type" value="Genomic_DNA"/>
</dbReference>
<comment type="subcellular location">
    <subcellularLocation>
        <location evidence="1">Membrane</location>
    </subcellularLocation>
</comment>
<protein>
    <submittedName>
        <fullName evidence="7">Sterol desaturase</fullName>
    </submittedName>
</protein>
<feature type="domain" description="Fatty acid hydroxylase" evidence="6">
    <location>
        <begin position="184"/>
        <end position="314"/>
    </location>
</feature>
<dbReference type="GO" id="GO:0016020">
    <property type="term" value="C:membrane"/>
    <property type="evidence" value="ECO:0007669"/>
    <property type="project" value="UniProtKB-SubCell"/>
</dbReference>
<evidence type="ECO:0000259" key="6">
    <source>
        <dbReference type="Pfam" id="PF04116"/>
    </source>
</evidence>
<sequence>MDSQTTDEPTNKSQADKLWNWHPDLPISISSIFVFPPNLYSIAKSLASTWLVLSGRVVILIASIVSWLFFHPTLEQCVDFKSGWIFEIYARNLIIITLFAGGLHLYFYTFKMQGNILRFDSKDQVRANSVFTFQNQVRDNIFWSLASGLTIWTVYEVLFMWAFANNLIPTLNWDSNQVWYVALFVLIPIWYSLHFYFTHRAEHWKPIYKLVHALHHRNINIGPWSGSSMHPIEHIFYIASPAIHLIVPSSPLHVIYHFQFTILAGIISHTGYEALLIKGKRVIELGYFFHQLHHRFFDCNYGTGDMPWDKWFSTFHNGTTEATQALRKKQAAQRLKKKQYLVAD</sequence>
<feature type="transmembrane region" description="Helical" evidence="5">
    <location>
        <begin position="50"/>
        <end position="69"/>
    </location>
</feature>
<dbReference type="InterPro" id="IPR050307">
    <property type="entry name" value="Sterol_Desaturase_Related"/>
</dbReference>
<feature type="transmembrane region" description="Helical" evidence="5">
    <location>
        <begin position="25"/>
        <end position="43"/>
    </location>
</feature>
<evidence type="ECO:0000313" key="7">
    <source>
        <dbReference type="EMBL" id="CUS50818.1"/>
    </source>
</evidence>
<evidence type="ECO:0000256" key="1">
    <source>
        <dbReference type="ARBA" id="ARBA00004370"/>
    </source>
</evidence>
<keyword evidence="4 5" id="KW-0472">Membrane</keyword>
<evidence type="ECO:0000256" key="3">
    <source>
        <dbReference type="ARBA" id="ARBA00022989"/>
    </source>
</evidence>
<name>A0A160TQT5_9ZZZZ</name>
<dbReference type="Pfam" id="PF04116">
    <property type="entry name" value="FA_hydroxylase"/>
    <property type="match status" value="1"/>
</dbReference>
<dbReference type="GO" id="GO:0005506">
    <property type="term" value="F:iron ion binding"/>
    <property type="evidence" value="ECO:0007669"/>
    <property type="project" value="InterPro"/>
</dbReference>
<dbReference type="GO" id="GO:0016491">
    <property type="term" value="F:oxidoreductase activity"/>
    <property type="evidence" value="ECO:0007669"/>
    <property type="project" value="InterPro"/>
</dbReference>
<evidence type="ECO:0000256" key="5">
    <source>
        <dbReference type="SAM" id="Phobius"/>
    </source>
</evidence>
<dbReference type="PANTHER" id="PTHR11863">
    <property type="entry name" value="STEROL DESATURASE"/>
    <property type="match status" value="1"/>
</dbReference>
<evidence type="ECO:0000256" key="4">
    <source>
        <dbReference type="ARBA" id="ARBA00023136"/>
    </source>
</evidence>
<keyword evidence="2 5" id="KW-0812">Transmembrane</keyword>
<feature type="transmembrane region" description="Helical" evidence="5">
    <location>
        <begin position="89"/>
        <end position="108"/>
    </location>
</feature>
<dbReference type="GO" id="GO:0008610">
    <property type="term" value="P:lipid biosynthetic process"/>
    <property type="evidence" value="ECO:0007669"/>
    <property type="project" value="InterPro"/>
</dbReference>
<feature type="transmembrane region" description="Helical" evidence="5">
    <location>
        <begin position="178"/>
        <end position="197"/>
    </location>
</feature>
<reference evidence="7" key="1">
    <citation type="submission" date="2015-10" db="EMBL/GenBank/DDBJ databases">
        <authorList>
            <person name="Gilbert D.G."/>
        </authorList>
    </citation>
    <scope>NUCLEOTIDE SEQUENCE</scope>
</reference>
<organism evidence="7">
    <name type="scientific">hydrothermal vent metagenome</name>
    <dbReference type="NCBI Taxonomy" id="652676"/>
    <lineage>
        <taxon>unclassified sequences</taxon>
        <taxon>metagenomes</taxon>
        <taxon>ecological metagenomes</taxon>
    </lineage>
</organism>
<feature type="transmembrane region" description="Helical" evidence="5">
    <location>
        <begin position="141"/>
        <end position="163"/>
    </location>
</feature>